<dbReference type="Proteomes" id="UP000186883">
    <property type="component" value="Unassembled WGS sequence"/>
</dbReference>
<evidence type="ECO:0000313" key="4">
    <source>
        <dbReference type="Proteomes" id="UP000076321"/>
    </source>
</evidence>
<sequence length="183" mass="20230">MAVLPHSEPLFGEVLIRPARPGEEDLVLDLLAEAAAWLRGRGIVQWPERFPANSVQAQIVAGEALLVEEARQPLATLVVAEDDTELWGSDTAPAYYLSRLAVARRASGAHLGYRLIDWVAGKAAERGRRYVRLATTSHNQALRGYYERAGFDHVTDPPHARWPTSLYERDVARPQSPVTPKGS</sequence>
<organism evidence="2 4">
    <name type="scientific">Amycolatopsis regifaucium</name>
    <dbReference type="NCBI Taxonomy" id="546365"/>
    <lineage>
        <taxon>Bacteria</taxon>
        <taxon>Bacillati</taxon>
        <taxon>Actinomycetota</taxon>
        <taxon>Actinomycetes</taxon>
        <taxon>Pseudonocardiales</taxon>
        <taxon>Pseudonocardiaceae</taxon>
        <taxon>Amycolatopsis</taxon>
    </lineage>
</organism>
<dbReference type="Pfam" id="PF00583">
    <property type="entry name" value="Acetyltransf_1"/>
    <property type="match status" value="1"/>
</dbReference>
<dbReference type="RefSeq" id="WP_061988243.1">
    <property type="nucleotide sequence ID" value="NZ_FOPQ01000012.1"/>
</dbReference>
<dbReference type="InterPro" id="IPR016181">
    <property type="entry name" value="Acyl_CoA_acyltransferase"/>
</dbReference>
<name>A0A154M4X4_9PSEU</name>
<evidence type="ECO:0000313" key="5">
    <source>
        <dbReference type="Proteomes" id="UP000186883"/>
    </source>
</evidence>
<dbReference type="SUPFAM" id="SSF55729">
    <property type="entry name" value="Acyl-CoA N-acyltransferases (Nat)"/>
    <property type="match status" value="1"/>
</dbReference>
<dbReference type="InterPro" id="IPR000182">
    <property type="entry name" value="GNAT_dom"/>
</dbReference>
<reference evidence="2 4" key="1">
    <citation type="submission" date="2015-12" db="EMBL/GenBank/DDBJ databases">
        <title>Amycolatopsis regifaucium genome sequencing and assembly.</title>
        <authorList>
            <person name="Mayilraj S."/>
        </authorList>
    </citation>
    <scope>NUCLEOTIDE SEQUENCE [LARGE SCALE GENOMIC DNA]</scope>
    <source>
        <strain evidence="2 4">GY080</strain>
    </source>
</reference>
<dbReference type="CDD" id="cd04301">
    <property type="entry name" value="NAT_SF"/>
    <property type="match status" value="1"/>
</dbReference>
<evidence type="ECO:0000313" key="3">
    <source>
        <dbReference type="EMBL" id="OKA10003.1"/>
    </source>
</evidence>
<proteinExistence type="predicted"/>
<dbReference type="EMBL" id="LQCI01000051">
    <property type="protein sequence ID" value="KZB79681.1"/>
    <property type="molecule type" value="Genomic_DNA"/>
</dbReference>
<evidence type="ECO:0000313" key="2">
    <source>
        <dbReference type="EMBL" id="KZB79681.1"/>
    </source>
</evidence>
<keyword evidence="2" id="KW-0808">Transferase</keyword>
<dbReference type="Gene3D" id="3.40.630.30">
    <property type="match status" value="1"/>
</dbReference>
<dbReference type="PROSITE" id="PS51186">
    <property type="entry name" value="GNAT"/>
    <property type="match status" value="1"/>
</dbReference>
<comment type="caution">
    <text evidence="2">The sequence shown here is derived from an EMBL/GenBank/DDBJ whole genome shotgun (WGS) entry which is preliminary data.</text>
</comment>
<dbReference type="EMBL" id="LOBU02000006">
    <property type="protein sequence ID" value="OKA10003.1"/>
    <property type="molecule type" value="Genomic_DNA"/>
</dbReference>
<feature type="domain" description="N-acetyltransferase" evidence="1">
    <location>
        <begin position="14"/>
        <end position="173"/>
    </location>
</feature>
<dbReference type="OrthoDB" id="1188001at2"/>
<dbReference type="GO" id="GO:0016747">
    <property type="term" value="F:acyltransferase activity, transferring groups other than amino-acyl groups"/>
    <property type="evidence" value="ECO:0007669"/>
    <property type="project" value="InterPro"/>
</dbReference>
<accession>A0A154M4X4</accession>
<gene>
    <name evidence="3" type="ORF">ATP06_0206570</name>
    <name evidence="2" type="ORF">AVL48_14845</name>
</gene>
<protein>
    <submittedName>
        <fullName evidence="3">GNAT family N-acetyltransferase</fullName>
    </submittedName>
    <submittedName>
        <fullName evidence="2">GNAT family acetyltransferase</fullName>
    </submittedName>
</protein>
<reference evidence="3 5" key="2">
    <citation type="submission" date="2016-11" db="EMBL/GenBank/DDBJ databases">
        <title>Genome sequencing of Amycolatopsis regifaucium.</title>
        <authorList>
            <person name="Mayilraj S."/>
            <person name="Kaur N."/>
        </authorList>
    </citation>
    <scope>NUCLEOTIDE SEQUENCE [LARGE SCALE GENOMIC DNA]</scope>
    <source>
        <strain evidence="3 5">GY080</strain>
    </source>
</reference>
<keyword evidence="5" id="KW-1185">Reference proteome</keyword>
<dbReference type="Proteomes" id="UP000076321">
    <property type="component" value="Unassembled WGS sequence"/>
</dbReference>
<dbReference type="AlphaFoldDB" id="A0A154M4X4"/>
<evidence type="ECO:0000259" key="1">
    <source>
        <dbReference type="PROSITE" id="PS51186"/>
    </source>
</evidence>